<feature type="region of interest" description="Disordered" evidence="1">
    <location>
        <begin position="1"/>
        <end position="50"/>
    </location>
</feature>
<feature type="transmembrane region" description="Helical" evidence="2">
    <location>
        <begin position="111"/>
        <end position="133"/>
    </location>
</feature>
<dbReference type="RefSeq" id="WP_145362906.1">
    <property type="nucleotide sequence ID" value="NZ_CP036268.1"/>
</dbReference>
<feature type="transmembrane region" description="Helical" evidence="2">
    <location>
        <begin position="68"/>
        <end position="90"/>
    </location>
</feature>
<name>A0A517QYP5_9PLAN</name>
<dbReference type="OrthoDB" id="209157at2"/>
<gene>
    <name evidence="3" type="ORF">Pan189_10870</name>
</gene>
<dbReference type="EMBL" id="CP036268">
    <property type="protein sequence ID" value="QDT36724.1"/>
    <property type="molecule type" value="Genomic_DNA"/>
</dbReference>
<evidence type="ECO:0000256" key="2">
    <source>
        <dbReference type="SAM" id="Phobius"/>
    </source>
</evidence>
<organism evidence="3 4">
    <name type="scientific">Stratiformator vulcanicus</name>
    <dbReference type="NCBI Taxonomy" id="2527980"/>
    <lineage>
        <taxon>Bacteria</taxon>
        <taxon>Pseudomonadati</taxon>
        <taxon>Planctomycetota</taxon>
        <taxon>Planctomycetia</taxon>
        <taxon>Planctomycetales</taxon>
        <taxon>Planctomycetaceae</taxon>
        <taxon>Stratiformator</taxon>
    </lineage>
</organism>
<dbReference type="KEGG" id="svp:Pan189_10870"/>
<dbReference type="Proteomes" id="UP000317318">
    <property type="component" value="Chromosome"/>
</dbReference>
<feature type="transmembrane region" description="Helical" evidence="2">
    <location>
        <begin position="248"/>
        <end position="271"/>
    </location>
</feature>
<sequence length="432" mass="46470">MANGFAGAGRLDERRRRRLASEDGSNAVPEVPEQEVQRSSVPAGTRRPLPQRQLPTELPLQFVVPRPIWMHALLGVAILAVTVLLSLKMAQARADASEVARLLFDAQSGSALRGLFAIEMLAASMFLAIVGWARSLSLTDFDGRFVTWLRAAGCAFATGIVFACGLDQALLSVLVDVWGEAAARLVPAGLSLVIGSELLWSLYRDSRGSRATGILCLGLALASGTAAVGCAIDVLADVSATTLTMSAMLVGSGFTFLIAIWHARYVVYVSVEPLAAKRRPARKKNEAKLDPTGTAQLQQPPTDPTQSKSQTPAEVADGEEAFKVVGNDSPEQQATTTQTEMNTETGSLKAPRAARKKIKPERRKAVSSAAPAPEPVEQAPPTMEIDGKTLRLDLPEQQLLKGLSKRDRRLVRKRLRELERQASVPPSDRRAA</sequence>
<protein>
    <submittedName>
        <fullName evidence="3">Uncharacterized protein</fullName>
    </submittedName>
</protein>
<feature type="transmembrane region" description="Helical" evidence="2">
    <location>
        <begin position="214"/>
        <end position="236"/>
    </location>
</feature>
<evidence type="ECO:0000313" key="3">
    <source>
        <dbReference type="EMBL" id="QDT36724.1"/>
    </source>
</evidence>
<keyword evidence="2" id="KW-1133">Transmembrane helix</keyword>
<feature type="region of interest" description="Disordered" evidence="1">
    <location>
        <begin position="279"/>
        <end position="390"/>
    </location>
</feature>
<feature type="compositionally biased region" description="Low complexity" evidence="1">
    <location>
        <begin position="366"/>
        <end position="381"/>
    </location>
</feature>
<accession>A0A517QYP5</accession>
<evidence type="ECO:0000256" key="1">
    <source>
        <dbReference type="SAM" id="MobiDB-lite"/>
    </source>
</evidence>
<keyword evidence="2" id="KW-0812">Transmembrane</keyword>
<proteinExistence type="predicted"/>
<reference evidence="3 4" key="1">
    <citation type="submission" date="2019-02" db="EMBL/GenBank/DDBJ databases">
        <title>Deep-cultivation of Planctomycetes and their phenomic and genomic characterization uncovers novel biology.</title>
        <authorList>
            <person name="Wiegand S."/>
            <person name="Jogler M."/>
            <person name="Boedeker C."/>
            <person name="Pinto D."/>
            <person name="Vollmers J."/>
            <person name="Rivas-Marin E."/>
            <person name="Kohn T."/>
            <person name="Peeters S.H."/>
            <person name="Heuer A."/>
            <person name="Rast P."/>
            <person name="Oberbeckmann S."/>
            <person name="Bunk B."/>
            <person name="Jeske O."/>
            <person name="Meyerdierks A."/>
            <person name="Storesund J.E."/>
            <person name="Kallscheuer N."/>
            <person name="Luecker S."/>
            <person name="Lage O.M."/>
            <person name="Pohl T."/>
            <person name="Merkel B.J."/>
            <person name="Hornburger P."/>
            <person name="Mueller R.-W."/>
            <person name="Bruemmer F."/>
            <person name="Labrenz M."/>
            <person name="Spormann A.M."/>
            <person name="Op den Camp H."/>
            <person name="Overmann J."/>
            <person name="Amann R."/>
            <person name="Jetten M.S.M."/>
            <person name="Mascher T."/>
            <person name="Medema M.H."/>
            <person name="Devos D.P."/>
            <person name="Kaster A.-K."/>
            <person name="Ovreas L."/>
            <person name="Rohde M."/>
            <person name="Galperin M.Y."/>
            <person name="Jogler C."/>
        </authorList>
    </citation>
    <scope>NUCLEOTIDE SEQUENCE [LARGE SCALE GENOMIC DNA]</scope>
    <source>
        <strain evidence="3 4">Pan189</strain>
    </source>
</reference>
<feature type="compositionally biased region" description="Polar residues" evidence="1">
    <location>
        <begin position="293"/>
        <end position="312"/>
    </location>
</feature>
<feature type="compositionally biased region" description="Basic residues" evidence="1">
    <location>
        <begin position="352"/>
        <end position="362"/>
    </location>
</feature>
<evidence type="ECO:0000313" key="4">
    <source>
        <dbReference type="Proteomes" id="UP000317318"/>
    </source>
</evidence>
<dbReference type="AlphaFoldDB" id="A0A517QYP5"/>
<keyword evidence="4" id="KW-1185">Reference proteome</keyword>
<keyword evidence="2" id="KW-0472">Membrane</keyword>
<feature type="compositionally biased region" description="Low complexity" evidence="1">
    <location>
        <begin position="331"/>
        <end position="351"/>
    </location>
</feature>